<evidence type="ECO:0000313" key="5">
    <source>
        <dbReference type="RefSeq" id="XP_040967953.1"/>
    </source>
</evidence>
<dbReference type="RefSeq" id="XP_040967953.1">
    <property type="nucleotide sequence ID" value="XM_041112019.1"/>
</dbReference>
<dbReference type="InterPro" id="IPR043502">
    <property type="entry name" value="DNA/RNA_pol_sf"/>
</dbReference>
<dbReference type="GeneID" id="107960467"/>
<feature type="domain" description="Reverse transcriptase/retrotransposon-derived protein RNase H-like" evidence="2">
    <location>
        <begin position="338"/>
        <end position="390"/>
    </location>
</feature>
<dbReference type="Pfam" id="PF24626">
    <property type="entry name" value="SH3_Tf2-1"/>
    <property type="match status" value="1"/>
</dbReference>
<evidence type="ECO:0000259" key="1">
    <source>
        <dbReference type="Pfam" id="PF00078"/>
    </source>
</evidence>
<dbReference type="Pfam" id="PF08284">
    <property type="entry name" value="RVP_2"/>
    <property type="match status" value="1"/>
</dbReference>
<dbReference type="CDD" id="cd01647">
    <property type="entry name" value="RT_LTR"/>
    <property type="match status" value="1"/>
</dbReference>
<organism evidence="4 5">
    <name type="scientific">Gossypium hirsutum</name>
    <name type="common">Upland cotton</name>
    <name type="synonym">Gossypium mexicanum</name>
    <dbReference type="NCBI Taxonomy" id="3635"/>
    <lineage>
        <taxon>Eukaryota</taxon>
        <taxon>Viridiplantae</taxon>
        <taxon>Streptophyta</taxon>
        <taxon>Embryophyta</taxon>
        <taxon>Tracheophyta</taxon>
        <taxon>Spermatophyta</taxon>
        <taxon>Magnoliopsida</taxon>
        <taxon>eudicotyledons</taxon>
        <taxon>Gunneridae</taxon>
        <taxon>Pentapetalae</taxon>
        <taxon>rosids</taxon>
        <taxon>malvids</taxon>
        <taxon>Malvales</taxon>
        <taxon>Malvaceae</taxon>
        <taxon>Malvoideae</taxon>
        <taxon>Gossypium</taxon>
    </lineage>
</organism>
<evidence type="ECO:0000313" key="4">
    <source>
        <dbReference type="Proteomes" id="UP000818029"/>
    </source>
</evidence>
<dbReference type="Gene3D" id="2.40.70.10">
    <property type="entry name" value="Acid Proteases"/>
    <property type="match status" value="1"/>
</dbReference>
<reference evidence="4" key="1">
    <citation type="journal article" date="2020" name="Nat. Genet.">
        <title>Genomic diversifications of five Gossypium allopolyploid species and their impact on cotton improvement.</title>
        <authorList>
            <person name="Chen Z.J."/>
            <person name="Sreedasyam A."/>
            <person name="Ando A."/>
            <person name="Song Q."/>
            <person name="De Santiago L.M."/>
            <person name="Hulse-Kemp A.M."/>
            <person name="Ding M."/>
            <person name="Ye W."/>
            <person name="Kirkbride R.C."/>
            <person name="Jenkins J."/>
            <person name="Plott C."/>
            <person name="Lovell J."/>
            <person name="Lin Y.M."/>
            <person name="Vaughn R."/>
            <person name="Liu B."/>
            <person name="Simpson S."/>
            <person name="Scheffler B.E."/>
            <person name="Wen L."/>
            <person name="Saski C.A."/>
            <person name="Grover C.E."/>
            <person name="Hu G."/>
            <person name="Conover J.L."/>
            <person name="Carlson J.W."/>
            <person name="Shu S."/>
            <person name="Boston L.B."/>
            <person name="Williams M."/>
            <person name="Peterson D.G."/>
            <person name="McGee K."/>
            <person name="Jones D.C."/>
            <person name="Wendel J.F."/>
            <person name="Stelly D.M."/>
            <person name="Grimwood J."/>
            <person name="Schmutz J."/>
        </authorList>
    </citation>
    <scope>NUCLEOTIDE SEQUENCE [LARGE SCALE GENOMIC DNA]</scope>
    <source>
        <strain evidence="4">cv. TM-1</strain>
    </source>
</reference>
<accession>A0ABM3BLK9</accession>
<dbReference type="InterPro" id="IPR056924">
    <property type="entry name" value="SH3_Tf2-1"/>
</dbReference>
<dbReference type="Gene3D" id="3.30.70.270">
    <property type="match status" value="2"/>
</dbReference>
<dbReference type="CDD" id="cd00303">
    <property type="entry name" value="retropepsin_like"/>
    <property type="match status" value="1"/>
</dbReference>
<dbReference type="InterPro" id="IPR021109">
    <property type="entry name" value="Peptidase_aspartic_dom_sf"/>
</dbReference>
<keyword evidence="4" id="KW-1185">Reference proteome</keyword>
<sequence length="573" mass="65114">MNTQLSMSSDGSILVELRARPTFLQEIYEAQEGDKELQAKMAHCEMENESEFHIGVDGSCTVSKTLGMMVESTVSEVTVLSPLGQLVRVNKLFKDVPLEVQGAIFLEDLMELPFDEFDLILGMDWLVKHQVNLDYAAKRVVLKTVKGYRTVKDFSDVFPDELPGLPPDREVEFGIELLPGTAPMSITPYRMALNELVELKAQIQEFLNRRFIRASVSPWGAPILFFQGTPFFSKIDLRSGYHQLSVKEADVCKTAFKTCYGHYELLVMPFGLTNALAAFMGLMNYSEGKNCMPSSVNASFGYESLLGLVGYYRQFVEGFSLIAIPLTKLLCKGVPFKWTDEQQESFNKLKKVLTEAPVLIQTKSRKEFTVYSDKLHVGLGSVLMQEGKVKVEHQLPSGLLQPVKILLWKQMVNQRGNVGTGRHVKELCDKVLRQLEGLFAVSRVSPWKKVLRFGQKGKLSPRFIGPYRILKRVGPIAYQLELPPELDRIHNVFYISMLGRCRSDLAHIISTEEIQVRPDLTFKEELVQILERDVKVLKKKSIPLVKALWHNHSSKEATWEPEEAMRQQYPLLF</sequence>
<gene>
    <name evidence="5" type="primary">LOC107960467</name>
</gene>
<dbReference type="SUPFAM" id="SSF56672">
    <property type="entry name" value="DNA/RNA polymerases"/>
    <property type="match status" value="1"/>
</dbReference>
<dbReference type="Gene3D" id="3.10.10.10">
    <property type="entry name" value="HIV Type 1 Reverse Transcriptase, subunit A, domain 1"/>
    <property type="match status" value="2"/>
</dbReference>
<protein>
    <recommendedName>
        <fullName evidence="6">DNA/RNA polymerases superfamily protein</fullName>
    </recommendedName>
</protein>
<dbReference type="InterPro" id="IPR041577">
    <property type="entry name" value="RT_RNaseH_2"/>
</dbReference>
<evidence type="ECO:0000259" key="3">
    <source>
        <dbReference type="Pfam" id="PF24626"/>
    </source>
</evidence>
<dbReference type="Proteomes" id="UP000818029">
    <property type="component" value="Chromosome A05"/>
</dbReference>
<reference evidence="5" key="2">
    <citation type="submission" date="2025-08" db="UniProtKB">
        <authorList>
            <consortium name="RefSeq"/>
        </authorList>
    </citation>
    <scope>IDENTIFICATION</scope>
</reference>
<evidence type="ECO:0008006" key="6">
    <source>
        <dbReference type="Google" id="ProtNLM"/>
    </source>
</evidence>
<dbReference type="Pfam" id="PF17919">
    <property type="entry name" value="RT_RNaseH_2"/>
    <property type="match status" value="1"/>
</dbReference>
<dbReference type="PANTHER" id="PTHR46148">
    <property type="entry name" value="CHROMO DOMAIN-CONTAINING PROTEIN"/>
    <property type="match status" value="1"/>
</dbReference>
<dbReference type="Pfam" id="PF00078">
    <property type="entry name" value="RVT_1"/>
    <property type="match status" value="1"/>
</dbReference>
<feature type="domain" description="Tf2-1-like SH3-like" evidence="3">
    <location>
        <begin position="449"/>
        <end position="501"/>
    </location>
</feature>
<dbReference type="InterPro" id="IPR000477">
    <property type="entry name" value="RT_dom"/>
</dbReference>
<dbReference type="PANTHER" id="PTHR46148:SF44">
    <property type="entry name" value="GAG-POL POLYPROTEIN"/>
    <property type="match status" value="1"/>
</dbReference>
<name>A0ABM3BLK9_GOSHI</name>
<evidence type="ECO:0000259" key="2">
    <source>
        <dbReference type="Pfam" id="PF17919"/>
    </source>
</evidence>
<proteinExistence type="predicted"/>
<dbReference type="InterPro" id="IPR043128">
    <property type="entry name" value="Rev_trsase/Diguanyl_cyclase"/>
</dbReference>
<feature type="domain" description="Reverse transcriptase" evidence="1">
    <location>
        <begin position="231"/>
        <end position="285"/>
    </location>
</feature>